<evidence type="ECO:0000313" key="1">
    <source>
        <dbReference type="EMBL" id="AIA80213.1"/>
    </source>
</evidence>
<organism evidence="1 2">
    <name type="scientific">Escherichia phage vB_EcoM_JS09</name>
    <dbReference type="NCBI Taxonomy" id="1430444"/>
    <lineage>
        <taxon>Viruses</taxon>
        <taxon>Duplodnaviria</taxon>
        <taxon>Heunggongvirae</taxon>
        <taxon>Uroviricota</taxon>
        <taxon>Caudoviricetes</taxon>
        <taxon>Pantevenvirales</taxon>
        <taxon>Straboviridae</taxon>
        <taxon>Tevenvirinae</taxon>
        <taxon>Mosigvirus</taxon>
        <taxon>Mosigvirus JS09</taxon>
    </lineage>
</organism>
<dbReference type="GeneID" id="19524971"/>
<gene>
    <name evidence="1" type="ORF">JS09_0259</name>
</gene>
<dbReference type="RefSeq" id="YP_009037582.1">
    <property type="nucleotide sequence ID" value="NC_024124.2"/>
</dbReference>
<evidence type="ECO:0000313" key="2">
    <source>
        <dbReference type="Proteomes" id="UP000019733"/>
    </source>
</evidence>
<dbReference type="Proteomes" id="UP000019733">
    <property type="component" value="Segment"/>
</dbReference>
<dbReference type="KEGG" id="vg:19524971"/>
<reference evidence="1" key="1">
    <citation type="submission" date="2015-07" db="EMBL/GenBank/DDBJ databases">
        <title>Isolation and characterization of a novel lytic T4-like coliphage vB_EcoM_JS09 infecting APEC.</title>
        <authorList>
            <person name="Zhou Y."/>
            <person name="Bao H.D."/>
            <person name="Zhang H."/>
            <person name="Wang R."/>
        </authorList>
    </citation>
    <scope>NUCLEOTIDE SEQUENCE</scope>
</reference>
<proteinExistence type="predicted"/>
<keyword evidence="2" id="KW-1185">Reference proteome</keyword>
<dbReference type="OrthoDB" id="21738at10239"/>
<protein>
    <submittedName>
        <fullName evidence="1">Uncharacterized protein</fullName>
    </submittedName>
</protein>
<accession>A0A060BN38</accession>
<name>A0A060BN38_9CAUD</name>
<dbReference type="EMBL" id="KF582788">
    <property type="protein sequence ID" value="AIA80213.1"/>
    <property type="molecule type" value="Genomic_DNA"/>
</dbReference>
<sequence length="74" mass="9022">MRYSIEDAFNNDEEFETEIKFLMEKYRLRRQDIRILADHPCGEDVLYIKGKFAGYIDEYFYTKDMGIDMCMRMV</sequence>